<dbReference type="Pfam" id="PF26335">
    <property type="entry name" value="ARB_00930_C"/>
    <property type="match status" value="1"/>
</dbReference>
<dbReference type="AlphaFoldDB" id="A0AAD6I5J5"/>
<dbReference type="Proteomes" id="UP001219568">
    <property type="component" value="Unassembled WGS sequence"/>
</dbReference>
<sequence length="100" mass="11094">MYHERPKQSDPGLKISSWISDRTDITPQSERLFSGENTRLVPTILPEDATGKIAFRSYTTKDAKPNVGIGASSSLFSLIYDVGNWLTFDSLLWGGLTTDL</sequence>
<evidence type="ECO:0000313" key="2">
    <source>
        <dbReference type="EMBL" id="KAJ6034322.1"/>
    </source>
</evidence>
<evidence type="ECO:0000259" key="1">
    <source>
        <dbReference type="Pfam" id="PF26335"/>
    </source>
</evidence>
<evidence type="ECO:0000313" key="3">
    <source>
        <dbReference type="Proteomes" id="UP001219568"/>
    </source>
</evidence>
<protein>
    <recommendedName>
        <fullName evidence="1">Beta-lactamase-like ARB-00930-like C-terminal domain-containing protein</fullName>
    </recommendedName>
</protein>
<proteinExistence type="predicted"/>
<feature type="domain" description="Beta-lactamase-like ARB-00930-like C-terminal" evidence="1">
    <location>
        <begin position="8"/>
        <end position="98"/>
    </location>
</feature>
<comment type="caution">
    <text evidence="2">The sequence shown here is derived from an EMBL/GenBank/DDBJ whole genome shotgun (WGS) entry which is preliminary data.</text>
</comment>
<gene>
    <name evidence="2" type="ORF">N7460_008497</name>
</gene>
<dbReference type="InterPro" id="IPR058664">
    <property type="entry name" value="ARB_00930-like_C"/>
</dbReference>
<reference evidence="2" key="1">
    <citation type="journal article" date="2023" name="IMA Fungus">
        <title>Comparative genomic study of the Penicillium genus elucidates a diverse pangenome and 15 lateral gene transfer events.</title>
        <authorList>
            <person name="Petersen C."/>
            <person name="Sorensen T."/>
            <person name="Nielsen M.R."/>
            <person name="Sondergaard T.E."/>
            <person name="Sorensen J.L."/>
            <person name="Fitzpatrick D.A."/>
            <person name="Frisvad J.C."/>
            <person name="Nielsen K.L."/>
        </authorList>
    </citation>
    <scope>NUCLEOTIDE SEQUENCE</scope>
    <source>
        <strain evidence="2">IBT 15450</strain>
    </source>
</reference>
<organism evidence="2 3">
    <name type="scientific">Penicillium canescens</name>
    <dbReference type="NCBI Taxonomy" id="5083"/>
    <lineage>
        <taxon>Eukaryota</taxon>
        <taxon>Fungi</taxon>
        <taxon>Dikarya</taxon>
        <taxon>Ascomycota</taxon>
        <taxon>Pezizomycotina</taxon>
        <taxon>Eurotiomycetes</taxon>
        <taxon>Eurotiomycetidae</taxon>
        <taxon>Eurotiales</taxon>
        <taxon>Aspergillaceae</taxon>
        <taxon>Penicillium</taxon>
    </lineage>
</organism>
<dbReference type="EMBL" id="JAQJZL010000010">
    <property type="protein sequence ID" value="KAJ6034322.1"/>
    <property type="molecule type" value="Genomic_DNA"/>
</dbReference>
<keyword evidence="3" id="KW-1185">Reference proteome</keyword>
<reference evidence="2" key="2">
    <citation type="submission" date="2023-01" db="EMBL/GenBank/DDBJ databases">
        <authorList>
            <person name="Petersen C."/>
        </authorList>
    </citation>
    <scope>NUCLEOTIDE SEQUENCE</scope>
    <source>
        <strain evidence="2">IBT 15450</strain>
    </source>
</reference>
<accession>A0AAD6I5J5</accession>
<name>A0AAD6I5J5_PENCN</name>